<proteinExistence type="predicted"/>
<dbReference type="Proteomes" id="UP000507222">
    <property type="component" value="Unassembled WGS sequence"/>
</dbReference>
<dbReference type="AlphaFoldDB" id="A0A6J5VVP0"/>
<dbReference type="EMBL" id="CAEKDK010000008">
    <property type="protein sequence ID" value="CAB4289908.1"/>
    <property type="molecule type" value="Genomic_DNA"/>
</dbReference>
<protein>
    <submittedName>
        <fullName evidence="2">Uncharacterized protein</fullName>
    </submittedName>
</protein>
<accession>A0A6J5VVP0</accession>
<name>A0A6J5VVP0_PRUAR</name>
<reference evidence="2 3" key="1">
    <citation type="submission" date="2020-05" db="EMBL/GenBank/DDBJ databases">
        <authorList>
            <person name="Campoy J."/>
            <person name="Schneeberger K."/>
            <person name="Spophaly S."/>
        </authorList>
    </citation>
    <scope>NUCLEOTIDE SEQUENCE [LARGE SCALE GENOMIC DNA]</scope>
    <source>
        <strain evidence="2">PruArmRojPasFocal</strain>
    </source>
</reference>
<gene>
    <name evidence="2" type="ORF">CURHAP_LOCUS49557</name>
</gene>
<evidence type="ECO:0000256" key="1">
    <source>
        <dbReference type="SAM" id="MobiDB-lite"/>
    </source>
</evidence>
<sequence>MFVNFGSSKVCRLTCEVREASSRMDEDAGGTSSEENRGSSGVCEEHSFGKIHTFNLNIYEYVRLVKWLKFYEMWINARILNVEVRDPSKDGQLFHPDLRNFPSLRSLAISDCPSLTSPPGLQDISTVLPSLYSSVPYAGEKNRSRRGMENGRRWLTVRKFTVHNSENNLANVTRSKQKLKYNLSSVTPTITCVSVMLFLNCSVLPTVFMT</sequence>
<evidence type="ECO:0000313" key="3">
    <source>
        <dbReference type="Proteomes" id="UP000507222"/>
    </source>
</evidence>
<evidence type="ECO:0000313" key="2">
    <source>
        <dbReference type="EMBL" id="CAB4289908.1"/>
    </source>
</evidence>
<feature type="region of interest" description="Disordered" evidence="1">
    <location>
        <begin position="23"/>
        <end position="42"/>
    </location>
</feature>
<organism evidence="2 3">
    <name type="scientific">Prunus armeniaca</name>
    <name type="common">Apricot</name>
    <name type="synonym">Armeniaca vulgaris</name>
    <dbReference type="NCBI Taxonomy" id="36596"/>
    <lineage>
        <taxon>Eukaryota</taxon>
        <taxon>Viridiplantae</taxon>
        <taxon>Streptophyta</taxon>
        <taxon>Embryophyta</taxon>
        <taxon>Tracheophyta</taxon>
        <taxon>Spermatophyta</taxon>
        <taxon>Magnoliopsida</taxon>
        <taxon>eudicotyledons</taxon>
        <taxon>Gunneridae</taxon>
        <taxon>Pentapetalae</taxon>
        <taxon>rosids</taxon>
        <taxon>fabids</taxon>
        <taxon>Rosales</taxon>
        <taxon>Rosaceae</taxon>
        <taxon>Amygdaloideae</taxon>
        <taxon>Amygdaleae</taxon>
        <taxon>Prunus</taxon>
    </lineage>
</organism>